<proteinExistence type="predicted"/>
<protein>
    <submittedName>
        <fullName evidence="2">Uncharacterized protein</fullName>
    </submittedName>
</protein>
<reference evidence="3" key="3">
    <citation type="submission" date="2020-03" db="EMBL/GenBank/DDBJ databases">
        <title>A mixture of massive structural variations and highly conserved coding sequences in Ustilaginoidea virens genome.</title>
        <authorList>
            <person name="Zhang K."/>
            <person name="Zhao Z."/>
            <person name="Zhang Z."/>
            <person name="Li Y."/>
            <person name="Hsiang T."/>
            <person name="Sun W."/>
        </authorList>
    </citation>
    <scope>NUCLEOTIDE SEQUENCE</scope>
    <source>
        <strain evidence="3">UV-8b</strain>
    </source>
</reference>
<evidence type="ECO:0000313" key="3">
    <source>
        <dbReference type="EMBL" id="QUC21862.1"/>
    </source>
</evidence>
<dbReference type="EMBL" id="BBTG02000009">
    <property type="protein sequence ID" value="GAO17387.1"/>
    <property type="molecule type" value="Genomic_DNA"/>
</dbReference>
<dbReference type="EMBL" id="CP072757">
    <property type="protein sequence ID" value="QUC21862.1"/>
    <property type="molecule type" value="Genomic_DNA"/>
</dbReference>
<dbReference type="Proteomes" id="UP000027002">
    <property type="component" value="Chromosome 5"/>
</dbReference>
<dbReference type="Proteomes" id="UP000054053">
    <property type="component" value="Unassembled WGS sequence"/>
</dbReference>
<gene>
    <name evidence="3" type="ORF">UV8b_06103</name>
    <name evidence="2" type="ORF">UVI_02024310</name>
</gene>
<evidence type="ECO:0000313" key="2">
    <source>
        <dbReference type="EMBL" id="GAO17387.1"/>
    </source>
</evidence>
<dbReference type="HOGENOM" id="CLU_122522_0_0_1"/>
<dbReference type="KEGG" id="uvi:66066880"/>
<organism evidence="2 5">
    <name type="scientific">Ustilaginoidea virens</name>
    <name type="common">Rice false smut fungus</name>
    <name type="synonym">Villosiclava virens</name>
    <dbReference type="NCBI Taxonomy" id="1159556"/>
    <lineage>
        <taxon>Eukaryota</taxon>
        <taxon>Fungi</taxon>
        <taxon>Dikarya</taxon>
        <taxon>Ascomycota</taxon>
        <taxon>Pezizomycotina</taxon>
        <taxon>Sordariomycetes</taxon>
        <taxon>Hypocreomycetidae</taxon>
        <taxon>Hypocreales</taxon>
        <taxon>Clavicipitaceae</taxon>
        <taxon>Ustilaginoidea</taxon>
    </lineage>
</organism>
<keyword evidence="1" id="KW-0732">Signal</keyword>
<reference evidence="2" key="1">
    <citation type="journal article" date="2016" name="Genome Announc.">
        <title>Genome Sequence of Ustilaginoidea virens IPU010, a Rice Pathogenic Fungus Causing False Smut.</title>
        <authorList>
            <person name="Kumagai T."/>
            <person name="Ishii T."/>
            <person name="Terai G."/>
            <person name="Umemura M."/>
            <person name="Machida M."/>
            <person name="Asai K."/>
        </authorList>
    </citation>
    <scope>NUCLEOTIDE SEQUENCE [LARGE SCALE GENOMIC DNA]</scope>
    <source>
        <strain evidence="2">IPU010</strain>
    </source>
</reference>
<dbReference type="GeneID" id="66066880"/>
<accession>A0A063CCR5</accession>
<feature type="signal peptide" evidence="1">
    <location>
        <begin position="1"/>
        <end position="15"/>
    </location>
</feature>
<dbReference type="OrthoDB" id="5596743at2759"/>
<dbReference type="AlphaFoldDB" id="A0A063CCR5"/>
<dbReference type="STRING" id="1159556.A0A063CCR5"/>
<evidence type="ECO:0000256" key="1">
    <source>
        <dbReference type="SAM" id="SignalP"/>
    </source>
</evidence>
<evidence type="ECO:0000313" key="4">
    <source>
        <dbReference type="Proteomes" id="UP000027002"/>
    </source>
</evidence>
<sequence>MKIAVVLSFVAAAVAKAIEARKGHCGGDNCAREVTGTRDGLVPLSSRQADCSNFLKTTIVPDATTVTVTVTADADETSSKTKRGLELPAATEAPTSVPAYASSCGNASKYSSACSCWGITPAAITAPVPTATTTVTVIADFCEDL</sequence>
<feature type="chain" id="PRO_5011840532" evidence="1">
    <location>
        <begin position="16"/>
        <end position="145"/>
    </location>
</feature>
<reference evidence="5" key="2">
    <citation type="journal article" date="2016" name="Genome Announc.">
        <title>Genome sequence of Ustilaginoidea virens IPU010, a rice pathogenic fungus causing false smut.</title>
        <authorList>
            <person name="Kumagai T."/>
            <person name="Ishii T."/>
            <person name="Terai G."/>
            <person name="Umemura M."/>
            <person name="Machida M."/>
            <person name="Asai K."/>
        </authorList>
    </citation>
    <scope>NUCLEOTIDE SEQUENCE [LARGE SCALE GENOMIC DNA]</scope>
    <source>
        <strain evidence="5">IPU010</strain>
    </source>
</reference>
<evidence type="ECO:0000313" key="5">
    <source>
        <dbReference type="Proteomes" id="UP000054053"/>
    </source>
</evidence>
<dbReference type="RefSeq" id="XP_042999535.1">
    <property type="nucleotide sequence ID" value="XM_043143600.1"/>
</dbReference>
<name>A0A063CCR5_USTVR</name>
<keyword evidence="4" id="KW-1185">Reference proteome</keyword>